<evidence type="ECO:0008006" key="3">
    <source>
        <dbReference type="Google" id="ProtNLM"/>
    </source>
</evidence>
<protein>
    <recommendedName>
        <fullName evidence="3">F-box domain-containing protein</fullName>
    </recommendedName>
</protein>
<dbReference type="EMBL" id="JARKIB010000022">
    <property type="protein sequence ID" value="KAJ7767263.1"/>
    <property type="molecule type" value="Genomic_DNA"/>
</dbReference>
<dbReference type="SUPFAM" id="SSF52047">
    <property type="entry name" value="RNI-like"/>
    <property type="match status" value="1"/>
</dbReference>
<dbReference type="Gene3D" id="3.80.10.10">
    <property type="entry name" value="Ribonuclease Inhibitor"/>
    <property type="match status" value="1"/>
</dbReference>
<dbReference type="Proteomes" id="UP001215598">
    <property type="component" value="Unassembled WGS sequence"/>
</dbReference>
<dbReference type="AlphaFoldDB" id="A0AAD7NLX2"/>
<gene>
    <name evidence="1" type="ORF">B0H16DRAFT_1882611</name>
</gene>
<name>A0AAD7NLX2_9AGAR</name>
<dbReference type="InterPro" id="IPR032675">
    <property type="entry name" value="LRR_dom_sf"/>
</dbReference>
<proteinExistence type="predicted"/>
<organism evidence="1 2">
    <name type="scientific">Mycena metata</name>
    <dbReference type="NCBI Taxonomy" id="1033252"/>
    <lineage>
        <taxon>Eukaryota</taxon>
        <taxon>Fungi</taxon>
        <taxon>Dikarya</taxon>
        <taxon>Basidiomycota</taxon>
        <taxon>Agaricomycotina</taxon>
        <taxon>Agaricomycetes</taxon>
        <taxon>Agaricomycetidae</taxon>
        <taxon>Agaricales</taxon>
        <taxon>Marasmiineae</taxon>
        <taxon>Mycenaceae</taxon>
        <taxon>Mycena</taxon>
    </lineage>
</organism>
<sequence>MSVSPPCWQCGASAIEGPAFLDSIGRIPSNVARLLANNDPPSDDDIPVVRGRIDAGMARIDEIDSQIDMLYSVIGRLAEERTSIQKFVKQNATILSPIRRTPPELVFEILGQAWSFTRRIGDHRVNRPPWHFGHICRSWRASALASPYLWNSIEIFNSSAFPVADVSPQPMLEAQYSRSANHPLEVLISAWDLSPDDQWMKSFLSNCHCWGALRLRTVRHLLDDLWPIRYRLASLQLLELTTGTEDHTSYYEYPSPPRDIFKHAPKLSEIILTDPACRQLSVSLEIPWNQIVHYRGTYSPDSQLEILKAAPGLVECGLGTWGSVQDRVTLKHLRKLHIKGTGYLKSLEAPMLEQLSMSGQADQLPFFLRRSSCRLTRLALTYCSGVAALSEVLRALPGLTYFALEPNPGVQQETKQLFSAMTLSGLLSDLCPHLAEFAYGDRGLGSLEATLTRMIESRVQRGTLTFFRLWLLNPPAAAFKERLYELSCDGLDAAVISHAEAAEFMMSDRP</sequence>
<evidence type="ECO:0000313" key="1">
    <source>
        <dbReference type="EMBL" id="KAJ7767263.1"/>
    </source>
</evidence>
<keyword evidence="2" id="KW-1185">Reference proteome</keyword>
<evidence type="ECO:0000313" key="2">
    <source>
        <dbReference type="Proteomes" id="UP001215598"/>
    </source>
</evidence>
<reference evidence="1" key="1">
    <citation type="submission" date="2023-03" db="EMBL/GenBank/DDBJ databases">
        <title>Massive genome expansion in bonnet fungi (Mycena s.s.) driven by repeated elements and novel gene families across ecological guilds.</title>
        <authorList>
            <consortium name="Lawrence Berkeley National Laboratory"/>
            <person name="Harder C.B."/>
            <person name="Miyauchi S."/>
            <person name="Viragh M."/>
            <person name="Kuo A."/>
            <person name="Thoen E."/>
            <person name="Andreopoulos B."/>
            <person name="Lu D."/>
            <person name="Skrede I."/>
            <person name="Drula E."/>
            <person name="Henrissat B."/>
            <person name="Morin E."/>
            <person name="Kohler A."/>
            <person name="Barry K."/>
            <person name="LaButti K."/>
            <person name="Morin E."/>
            <person name="Salamov A."/>
            <person name="Lipzen A."/>
            <person name="Mereny Z."/>
            <person name="Hegedus B."/>
            <person name="Baldrian P."/>
            <person name="Stursova M."/>
            <person name="Weitz H."/>
            <person name="Taylor A."/>
            <person name="Grigoriev I.V."/>
            <person name="Nagy L.G."/>
            <person name="Martin F."/>
            <person name="Kauserud H."/>
        </authorList>
    </citation>
    <scope>NUCLEOTIDE SEQUENCE</scope>
    <source>
        <strain evidence="1">CBHHK182m</strain>
    </source>
</reference>
<accession>A0AAD7NLX2</accession>
<comment type="caution">
    <text evidence="1">The sequence shown here is derived from an EMBL/GenBank/DDBJ whole genome shotgun (WGS) entry which is preliminary data.</text>
</comment>